<protein>
    <recommendedName>
        <fullName evidence="5">Polynucleotide 5'-hydroxyl-kinase GRC3</fullName>
    </recommendedName>
    <alternativeName>
        <fullName evidence="4">Polynucleotide 5'-hydroxyl-kinase grc3</fullName>
    </alternativeName>
</protein>
<feature type="compositionally biased region" description="Polar residues" evidence="12">
    <location>
        <begin position="57"/>
        <end position="69"/>
    </location>
</feature>
<feature type="region of interest" description="Disordered" evidence="12">
    <location>
        <begin position="692"/>
        <end position="762"/>
    </location>
</feature>
<evidence type="ECO:0000259" key="13">
    <source>
        <dbReference type="Pfam" id="PF16575"/>
    </source>
</evidence>
<comment type="function">
    <text evidence="1">Polynucleotide 5'-kinase involved in rRNA processing.</text>
</comment>
<dbReference type="OrthoDB" id="4054781at2759"/>
<dbReference type="InterPro" id="IPR045116">
    <property type="entry name" value="Clp1/Grc3"/>
</dbReference>
<organism evidence="14 15">
    <name type="scientific">Hirsutella minnesotensis 3608</name>
    <dbReference type="NCBI Taxonomy" id="1043627"/>
    <lineage>
        <taxon>Eukaryota</taxon>
        <taxon>Fungi</taxon>
        <taxon>Dikarya</taxon>
        <taxon>Ascomycota</taxon>
        <taxon>Pezizomycotina</taxon>
        <taxon>Sordariomycetes</taxon>
        <taxon>Hypocreomycetidae</taxon>
        <taxon>Hypocreales</taxon>
        <taxon>Ophiocordycipitaceae</taxon>
        <taxon>Hirsutella</taxon>
    </lineage>
</organism>
<feature type="compositionally biased region" description="Polar residues" evidence="12">
    <location>
        <begin position="99"/>
        <end position="110"/>
    </location>
</feature>
<feature type="compositionally biased region" description="Acidic residues" evidence="12">
    <location>
        <begin position="694"/>
        <end position="714"/>
    </location>
</feature>
<evidence type="ECO:0000256" key="8">
    <source>
        <dbReference type="ARBA" id="ARBA00022741"/>
    </source>
</evidence>
<proteinExistence type="inferred from homology"/>
<gene>
    <name evidence="14" type="ORF">HIM_08900</name>
</gene>
<evidence type="ECO:0000256" key="5">
    <source>
        <dbReference type="ARBA" id="ARBA00019824"/>
    </source>
</evidence>
<evidence type="ECO:0000256" key="4">
    <source>
        <dbReference type="ARBA" id="ARBA00018706"/>
    </source>
</evidence>
<keyword evidence="11" id="KW-0539">Nucleus</keyword>
<evidence type="ECO:0000256" key="9">
    <source>
        <dbReference type="ARBA" id="ARBA00022777"/>
    </source>
</evidence>
<accession>A0A0F7ZSP1</accession>
<dbReference type="GO" id="GO:0000448">
    <property type="term" value="P:cleavage in ITS2 between 5.8S rRNA and LSU-rRNA of tricistronic rRNA transcript (SSU-rRNA, 5.8S rRNA, LSU-rRNA)"/>
    <property type="evidence" value="ECO:0007669"/>
    <property type="project" value="TreeGrafter"/>
</dbReference>
<feature type="region of interest" description="Disordered" evidence="12">
    <location>
        <begin position="45"/>
        <end position="110"/>
    </location>
</feature>
<comment type="similarity">
    <text evidence="3">Belongs to the Clp1 family. NOL9/GRC3 subfamily.</text>
</comment>
<keyword evidence="9" id="KW-0418">Kinase</keyword>
<evidence type="ECO:0000256" key="2">
    <source>
        <dbReference type="ARBA" id="ARBA00004604"/>
    </source>
</evidence>
<dbReference type="Gene3D" id="3.40.50.300">
    <property type="entry name" value="P-loop containing nucleotide triphosphate hydrolases"/>
    <property type="match status" value="1"/>
</dbReference>
<dbReference type="PANTHER" id="PTHR12755:SF3">
    <property type="entry name" value="POLYNUCLEOTIDE 5'-HYDROXYL-KINASE NOL9"/>
    <property type="match status" value="1"/>
</dbReference>
<dbReference type="GO" id="GO:0051731">
    <property type="term" value="F:polynucleotide 5'-hydroxyl-kinase activity"/>
    <property type="evidence" value="ECO:0007669"/>
    <property type="project" value="InterPro"/>
</dbReference>
<dbReference type="FunFam" id="3.40.50.300:FF:001156">
    <property type="entry name" value="Polynucleotide 5-hydroxyl-kinase grc3"/>
    <property type="match status" value="1"/>
</dbReference>
<sequence>MAGQTPPSPNKRRKLDPPVSAQFHSSNRPDALAAVSAISALAARRRLAASTAGDGSPTPTAEASKSAPSSPNPFSPLQSLQKRGQPSSAKKPGTKAISGRSTPSSHDETQIASCVSSSLLQTPLLATTSDVSLYSTLSETGLSKSSLRPITYSSFSLSKHNHRVGDDGVLTLELDGNERFLLAGNFGIRVLSGQVTVAGASLRPSRRIYWVHAPFCHAIPVLRTVEPSSFEIHNDAEAWNLRNLGRLSPLFRRLWNDNLSTSDKEPSSTFQFLGNSLDVPKGTFVQELSSPPKWNEKLASLAELLSENTSLSVVVCGPKSAGKSTFSRLLTNRLLTTVRSDTNDCPQLLTQGVAVLDLDPGQPEYAPPGTISLVHVTEPNLGAPFTHPSLDNDSYKVLRCHSLASVNLASAADLHLECALDLVDYYSRRLKNCPLIINTPGWVLSLGLELLVDIITRIRPSQVIYMSEEGPAETVEALRGVTKNNFNLLPSQPSELKSRTAAQLREMQAMSYFHCRRKQAVNEVLRLSWSPQVLSTMHPVLIGYSGQARGFLGILRYDFQLEPDLIAEAINGMVLAIVTVEDRRAFRELIADHADEAGEGADAELDALISRTPEGIPFIPNPDDLTLDPRFSRTIGLALVRGIDQRKKCLQVLTPMTPRTLEEPERSRRSVVLVHGNFDTPTWSYTEHLYEQASQDDQEDEQGGELETSDDDASDESHSEESRRDPDNRDLAVPWVEALSGNKGRPAGSRVWRVRRDLGRAA</sequence>
<feature type="compositionally biased region" description="Polar residues" evidence="12">
    <location>
        <begin position="75"/>
        <end position="88"/>
    </location>
</feature>
<evidence type="ECO:0000256" key="6">
    <source>
        <dbReference type="ARBA" id="ARBA00022552"/>
    </source>
</evidence>
<evidence type="ECO:0000256" key="7">
    <source>
        <dbReference type="ARBA" id="ARBA00022679"/>
    </source>
</evidence>
<dbReference type="InterPro" id="IPR032319">
    <property type="entry name" value="CLP1_P"/>
</dbReference>
<keyword evidence="7" id="KW-0808">Transferase</keyword>
<feature type="domain" description="Clp1 P-loop" evidence="13">
    <location>
        <begin position="317"/>
        <end position="514"/>
    </location>
</feature>
<dbReference type="EMBL" id="KQ030564">
    <property type="protein sequence ID" value="KJZ71703.1"/>
    <property type="molecule type" value="Genomic_DNA"/>
</dbReference>
<dbReference type="PANTHER" id="PTHR12755">
    <property type="entry name" value="CLEAVAGE/POLYADENYLATION FACTOR IA SUBUNIT CLP1P"/>
    <property type="match status" value="1"/>
</dbReference>
<dbReference type="InterPro" id="IPR027417">
    <property type="entry name" value="P-loop_NTPase"/>
</dbReference>
<evidence type="ECO:0000256" key="1">
    <source>
        <dbReference type="ARBA" id="ARBA00003798"/>
    </source>
</evidence>
<keyword evidence="10" id="KW-0067">ATP-binding</keyword>
<evidence type="ECO:0000256" key="3">
    <source>
        <dbReference type="ARBA" id="ARBA00011003"/>
    </source>
</evidence>
<dbReference type="Proteomes" id="UP000054481">
    <property type="component" value="Unassembled WGS sequence"/>
</dbReference>
<dbReference type="GO" id="GO:0005730">
    <property type="term" value="C:nucleolus"/>
    <property type="evidence" value="ECO:0007669"/>
    <property type="project" value="UniProtKB-SubCell"/>
</dbReference>
<evidence type="ECO:0000313" key="14">
    <source>
        <dbReference type="EMBL" id="KJZ71703.1"/>
    </source>
</evidence>
<keyword evidence="6" id="KW-0698">rRNA processing</keyword>
<name>A0A0F7ZSP1_9HYPO</name>
<evidence type="ECO:0000256" key="10">
    <source>
        <dbReference type="ARBA" id="ARBA00022840"/>
    </source>
</evidence>
<dbReference type="Pfam" id="PF16575">
    <property type="entry name" value="CLP1_P"/>
    <property type="match status" value="1"/>
</dbReference>
<feature type="compositionally biased region" description="Basic and acidic residues" evidence="12">
    <location>
        <begin position="715"/>
        <end position="730"/>
    </location>
</feature>
<evidence type="ECO:0000313" key="15">
    <source>
        <dbReference type="Proteomes" id="UP000054481"/>
    </source>
</evidence>
<keyword evidence="15" id="KW-1185">Reference proteome</keyword>
<evidence type="ECO:0000256" key="12">
    <source>
        <dbReference type="SAM" id="MobiDB-lite"/>
    </source>
</evidence>
<reference evidence="14 15" key="1">
    <citation type="journal article" date="2014" name="Genome Biol. Evol.">
        <title>Comparative genomics and transcriptomics analyses reveal divergent lifestyle features of nematode endoparasitic fungus Hirsutella minnesotensis.</title>
        <authorList>
            <person name="Lai Y."/>
            <person name="Liu K."/>
            <person name="Zhang X."/>
            <person name="Zhang X."/>
            <person name="Li K."/>
            <person name="Wang N."/>
            <person name="Shu C."/>
            <person name="Wu Y."/>
            <person name="Wang C."/>
            <person name="Bushley K.E."/>
            <person name="Xiang M."/>
            <person name="Liu X."/>
        </authorList>
    </citation>
    <scope>NUCLEOTIDE SEQUENCE [LARGE SCALE GENOMIC DNA]</scope>
    <source>
        <strain evidence="14 15">3608</strain>
    </source>
</reference>
<dbReference type="AlphaFoldDB" id="A0A0F7ZSP1"/>
<comment type="subcellular location">
    <subcellularLocation>
        <location evidence="2">Nucleus</location>
        <location evidence="2">Nucleolus</location>
    </subcellularLocation>
</comment>
<feature type="region of interest" description="Disordered" evidence="12">
    <location>
        <begin position="1"/>
        <end position="30"/>
    </location>
</feature>
<dbReference type="GO" id="GO:0005524">
    <property type="term" value="F:ATP binding"/>
    <property type="evidence" value="ECO:0007669"/>
    <property type="project" value="UniProtKB-KW"/>
</dbReference>
<evidence type="ECO:0000256" key="11">
    <source>
        <dbReference type="ARBA" id="ARBA00023242"/>
    </source>
</evidence>
<keyword evidence="8" id="KW-0547">Nucleotide-binding</keyword>